<dbReference type="CDD" id="cd21836">
    <property type="entry name" value="adhesin_CP"/>
    <property type="match status" value="1"/>
</dbReference>
<evidence type="ECO:0000313" key="3">
    <source>
        <dbReference type="Proteomes" id="UP001298424"/>
    </source>
</evidence>
<organism evidence="2 3">
    <name type="scientific">Kingella pumchi</name>
    <dbReference type="NCBI Taxonomy" id="2779506"/>
    <lineage>
        <taxon>Bacteria</taxon>
        <taxon>Pseudomonadati</taxon>
        <taxon>Pseudomonadota</taxon>
        <taxon>Betaproteobacteria</taxon>
        <taxon>Neisseriales</taxon>
        <taxon>Neisseriaceae</taxon>
        <taxon>Kingella</taxon>
    </lineage>
</organism>
<proteinExistence type="predicted"/>
<dbReference type="Pfam" id="PF24574">
    <property type="entry name" value="Nm-ACP"/>
    <property type="match status" value="1"/>
</dbReference>
<dbReference type="EMBL" id="JAKOOW010000018">
    <property type="protein sequence ID" value="MCG6503721.1"/>
    <property type="molecule type" value="Genomic_DNA"/>
</dbReference>
<evidence type="ECO:0000259" key="1">
    <source>
        <dbReference type="Pfam" id="PF24574"/>
    </source>
</evidence>
<name>A0ABS9NLP1_9NEIS</name>
<keyword evidence="3" id="KW-1185">Reference proteome</keyword>
<feature type="non-terminal residue" evidence="2">
    <location>
        <position position="1"/>
    </location>
</feature>
<gene>
    <name evidence="2" type="ORF">MB824_04310</name>
</gene>
<reference evidence="2 3" key="1">
    <citation type="submission" date="2022-02" db="EMBL/GenBank/DDBJ databases">
        <title>Genome sequence data of Kingella unionensis sp. nov. strain CICC 24913 (CCUG 75125).</title>
        <authorList>
            <person name="Xiao M."/>
        </authorList>
    </citation>
    <scope>NUCLEOTIDE SEQUENCE [LARGE SCALE GENOMIC DNA]</scope>
    <source>
        <strain evidence="2 3">CICC 24913</strain>
    </source>
</reference>
<protein>
    <recommendedName>
        <fullName evidence="1">ACP-like domain-containing protein</fullName>
    </recommendedName>
</protein>
<sequence length="110" mass="12284">EGARHDADNHNERGSRSGQVRYVCQSGSGFDATYRFNSAGVPTDVSFKANGRRITLPYDMNASDNVETLFSGRGYRFGAEYIDSRNYRRQSVSTVTDPSNRILYKGCSAR</sequence>
<dbReference type="RefSeq" id="WP_238746282.1">
    <property type="nucleotide sequence ID" value="NZ_JAKOOW010000018.1"/>
</dbReference>
<feature type="domain" description="ACP-like" evidence="1">
    <location>
        <begin position="17"/>
        <end position="109"/>
    </location>
</feature>
<dbReference type="InterPro" id="IPR056025">
    <property type="entry name" value="ACP_dom"/>
</dbReference>
<evidence type="ECO:0000313" key="2">
    <source>
        <dbReference type="EMBL" id="MCG6503721.1"/>
    </source>
</evidence>
<dbReference type="Proteomes" id="UP001298424">
    <property type="component" value="Unassembled WGS sequence"/>
</dbReference>
<comment type="caution">
    <text evidence="2">The sequence shown here is derived from an EMBL/GenBank/DDBJ whole genome shotgun (WGS) entry which is preliminary data.</text>
</comment>
<accession>A0ABS9NLP1</accession>